<evidence type="ECO:0000313" key="1">
    <source>
        <dbReference type="EMBL" id="RPA84200.1"/>
    </source>
</evidence>
<keyword evidence="2" id="KW-1185">Reference proteome</keyword>
<proteinExistence type="predicted"/>
<reference evidence="1 2" key="1">
    <citation type="journal article" date="2018" name="Nat. Ecol. Evol.">
        <title>Pezizomycetes genomes reveal the molecular basis of ectomycorrhizal truffle lifestyle.</title>
        <authorList>
            <person name="Murat C."/>
            <person name="Payen T."/>
            <person name="Noel B."/>
            <person name="Kuo A."/>
            <person name="Morin E."/>
            <person name="Chen J."/>
            <person name="Kohler A."/>
            <person name="Krizsan K."/>
            <person name="Balestrini R."/>
            <person name="Da Silva C."/>
            <person name="Montanini B."/>
            <person name="Hainaut M."/>
            <person name="Levati E."/>
            <person name="Barry K.W."/>
            <person name="Belfiori B."/>
            <person name="Cichocki N."/>
            <person name="Clum A."/>
            <person name="Dockter R.B."/>
            <person name="Fauchery L."/>
            <person name="Guy J."/>
            <person name="Iotti M."/>
            <person name="Le Tacon F."/>
            <person name="Lindquist E.A."/>
            <person name="Lipzen A."/>
            <person name="Malagnac F."/>
            <person name="Mello A."/>
            <person name="Molinier V."/>
            <person name="Miyauchi S."/>
            <person name="Poulain J."/>
            <person name="Riccioni C."/>
            <person name="Rubini A."/>
            <person name="Sitrit Y."/>
            <person name="Splivallo R."/>
            <person name="Traeger S."/>
            <person name="Wang M."/>
            <person name="Zifcakova L."/>
            <person name="Wipf D."/>
            <person name="Zambonelli A."/>
            <person name="Paolocci F."/>
            <person name="Nowrousian M."/>
            <person name="Ottonello S."/>
            <person name="Baldrian P."/>
            <person name="Spatafora J.W."/>
            <person name="Henrissat B."/>
            <person name="Nagy L.G."/>
            <person name="Aury J.M."/>
            <person name="Wincker P."/>
            <person name="Grigoriev I.V."/>
            <person name="Bonfante P."/>
            <person name="Martin F.M."/>
        </authorList>
    </citation>
    <scope>NUCLEOTIDE SEQUENCE [LARGE SCALE GENOMIC DNA]</scope>
    <source>
        <strain evidence="1 2">RN42</strain>
    </source>
</reference>
<organism evidence="1 2">
    <name type="scientific">Ascobolus immersus RN42</name>
    <dbReference type="NCBI Taxonomy" id="1160509"/>
    <lineage>
        <taxon>Eukaryota</taxon>
        <taxon>Fungi</taxon>
        <taxon>Dikarya</taxon>
        <taxon>Ascomycota</taxon>
        <taxon>Pezizomycotina</taxon>
        <taxon>Pezizomycetes</taxon>
        <taxon>Pezizales</taxon>
        <taxon>Ascobolaceae</taxon>
        <taxon>Ascobolus</taxon>
    </lineage>
</organism>
<accession>A0A3N4IJ70</accession>
<gene>
    <name evidence="1" type="ORF">BJ508DRAFT_42374</name>
</gene>
<sequence length="370" mass="42366">MAGFLTLPFELHHHVATFLLPPFPKPANLPDGSSLPPTDMSPAHQTARLKALYKHHHDYVPEGSLEAIMNLIVALGDDSGRQVHQNPKLGTPSKANHIKHHVRGIYTLETCILLKKTAATQAVLGQRQAESIFRDTYDFLIQASFLQIHNRFGKPPEDAYRHSGKEFEFWRTFFQVWDDPRYAVPPVHYEPCCKERLCELDIHGDAALRYWLENAGKRRRVQLPTDSPKRYLGGSWASDWEEKERSEPYWVDGQLDSRFLRIHILLQLVYFLKRPEWDERRETFTSAERPGLIAAMLSRTPKRSLATVVALMELGHGQAGVDQRREHWGSVFEDFVGNLLPGVRYEGAAHGRVKECVLDLVIGSFGRCTW</sequence>
<evidence type="ECO:0000313" key="2">
    <source>
        <dbReference type="Proteomes" id="UP000275078"/>
    </source>
</evidence>
<dbReference type="AlphaFoldDB" id="A0A3N4IJ70"/>
<dbReference type="EMBL" id="ML119660">
    <property type="protein sequence ID" value="RPA84200.1"/>
    <property type="molecule type" value="Genomic_DNA"/>
</dbReference>
<name>A0A3N4IJ70_ASCIM</name>
<protein>
    <submittedName>
        <fullName evidence="1">Uncharacterized protein</fullName>
    </submittedName>
</protein>
<dbReference type="Proteomes" id="UP000275078">
    <property type="component" value="Unassembled WGS sequence"/>
</dbReference>